<comment type="catalytic activity">
    <reaction evidence="1">
        <text>2 ATP = 3',3'-c-di-AMP + 2 diphosphate</text>
        <dbReference type="Rhea" id="RHEA:35655"/>
        <dbReference type="ChEBI" id="CHEBI:30616"/>
        <dbReference type="ChEBI" id="CHEBI:33019"/>
        <dbReference type="ChEBI" id="CHEBI:71500"/>
        <dbReference type="EC" id="2.7.7.85"/>
    </reaction>
</comment>
<dbReference type="STRING" id="39480.EUAN_09520"/>
<dbReference type="InterPro" id="IPR050338">
    <property type="entry name" value="DisA"/>
</dbReference>
<keyword evidence="8" id="KW-0460">Magnesium</keyword>
<proteinExistence type="inferred from homology"/>
<evidence type="ECO:0000256" key="9">
    <source>
        <dbReference type="ARBA" id="ARBA00023125"/>
    </source>
</evidence>
<dbReference type="PROSITE" id="PS51794">
    <property type="entry name" value="DAC"/>
    <property type="match status" value="1"/>
</dbReference>
<keyword evidence="9" id="KW-0238">DNA-binding</keyword>
<evidence type="ECO:0000256" key="2">
    <source>
        <dbReference type="ARBA" id="ARBA00001946"/>
    </source>
</evidence>
<dbReference type="NCBIfam" id="NF010009">
    <property type="entry name" value="PRK13482.1"/>
    <property type="match status" value="1"/>
</dbReference>
<dbReference type="GO" id="GO:0106408">
    <property type="term" value="F:diadenylate cyclase activity"/>
    <property type="evidence" value="ECO:0007669"/>
    <property type="project" value="UniProtKB-EC"/>
</dbReference>
<feature type="domain" description="DAC" evidence="13">
    <location>
        <begin position="8"/>
        <end position="148"/>
    </location>
</feature>
<dbReference type="PANTHER" id="PTHR34185:SF3">
    <property type="entry name" value="DNA INTEGRITY SCANNING PROTEIN DISA"/>
    <property type="match status" value="1"/>
</dbReference>
<dbReference type="GO" id="GO:0003677">
    <property type="term" value="F:DNA binding"/>
    <property type="evidence" value="ECO:0007669"/>
    <property type="project" value="UniProtKB-KW"/>
</dbReference>
<evidence type="ECO:0000256" key="4">
    <source>
        <dbReference type="ARBA" id="ARBA00022695"/>
    </source>
</evidence>
<keyword evidence="5" id="KW-0547">Nucleotide-binding</keyword>
<dbReference type="FunFam" id="3.40.1700.10:FF:000001">
    <property type="entry name" value="DNA integrity scanning protein DisA"/>
    <property type="match status" value="1"/>
</dbReference>
<dbReference type="AlphaFoldDB" id="A0A1S1V9I6"/>
<dbReference type="Pfam" id="PF10635">
    <property type="entry name" value="DisA-linker"/>
    <property type="match status" value="1"/>
</dbReference>
<evidence type="ECO:0000256" key="7">
    <source>
        <dbReference type="ARBA" id="ARBA00022840"/>
    </source>
</evidence>
<evidence type="ECO:0000256" key="1">
    <source>
        <dbReference type="ARBA" id="ARBA00000877"/>
    </source>
</evidence>
<evidence type="ECO:0000256" key="12">
    <source>
        <dbReference type="SAM" id="Coils"/>
    </source>
</evidence>
<accession>A0A1S1V9I6</accession>
<dbReference type="Gene3D" id="3.40.1700.10">
    <property type="entry name" value="DNA integrity scanning protein, DisA, N-terminal domain"/>
    <property type="match status" value="1"/>
</dbReference>
<dbReference type="InterPro" id="IPR010994">
    <property type="entry name" value="RuvA_2-like"/>
</dbReference>
<reference evidence="14 15" key="1">
    <citation type="submission" date="2016-09" db="EMBL/GenBank/DDBJ databases">
        <title>Genome sequence of Eubacterium angustum.</title>
        <authorList>
            <person name="Poehlein A."/>
            <person name="Daniel R."/>
        </authorList>
    </citation>
    <scope>NUCLEOTIDE SEQUENCE [LARGE SCALE GENOMIC DNA]</scope>
    <source>
        <strain evidence="14 15">DSM 1989</strain>
    </source>
</reference>
<evidence type="ECO:0000313" key="14">
    <source>
        <dbReference type="EMBL" id="OHW62389.1"/>
    </source>
</evidence>
<keyword evidence="10" id="KW-0234">DNA repair</keyword>
<dbReference type="InterPro" id="IPR036888">
    <property type="entry name" value="DNA_integrity_DisA_N_sf"/>
</dbReference>
<dbReference type="PANTHER" id="PTHR34185">
    <property type="entry name" value="DIADENYLATE CYCLASE"/>
    <property type="match status" value="1"/>
</dbReference>
<gene>
    <name evidence="14" type="primary">disA_1</name>
    <name evidence="14" type="ORF">EUAN_09520</name>
</gene>
<comment type="caution">
    <text evidence="14">The sequence shown here is derived from an EMBL/GenBank/DDBJ whole genome shotgun (WGS) entry which is preliminary data.</text>
</comment>
<dbReference type="InterPro" id="IPR003390">
    <property type="entry name" value="DNA_integrity_scan_DisA_N"/>
</dbReference>
<dbReference type="GO" id="GO:0004016">
    <property type="term" value="F:adenylate cyclase activity"/>
    <property type="evidence" value="ECO:0007669"/>
    <property type="project" value="TreeGrafter"/>
</dbReference>
<dbReference type="InterPro" id="IPR018906">
    <property type="entry name" value="DNA_integrity_scan_DisA_link"/>
</dbReference>
<feature type="coiled-coil region" evidence="12">
    <location>
        <begin position="143"/>
        <end position="180"/>
    </location>
</feature>
<dbReference type="InterPro" id="IPR038331">
    <property type="entry name" value="DisA_sf"/>
</dbReference>
<dbReference type="HAMAP" id="MF_01438">
    <property type="entry name" value="DisA"/>
    <property type="match status" value="1"/>
</dbReference>
<keyword evidence="4 14" id="KW-0548">Nucleotidyltransferase</keyword>
<evidence type="ECO:0000313" key="15">
    <source>
        <dbReference type="Proteomes" id="UP000180254"/>
    </source>
</evidence>
<evidence type="ECO:0000259" key="13">
    <source>
        <dbReference type="PROSITE" id="PS51794"/>
    </source>
</evidence>
<dbReference type="GO" id="GO:0006281">
    <property type="term" value="P:DNA repair"/>
    <property type="evidence" value="ECO:0007669"/>
    <property type="project" value="UniProtKB-KW"/>
</dbReference>
<keyword evidence="15" id="KW-1185">Reference proteome</keyword>
<dbReference type="RefSeq" id="WP_071062214.1">
    <property type="nucleotide sequence ID" value="NZ_MKIE01000003.1"/>
</dbReference>
<dbReference type="EC" id="2.7.7.85" evidence="11"/>
<dbReference type="InterPro" id="IPR023763">
    <property type="entry name" value="DNA_integrity_scanning_protein"/>
</dbReference>
<dbReference type="SUPFAM" id="SSF47781">
    <property type="entry name" value="RuvA domain 2-like"/>
    <property type="match status" value="1"/>
</dbReference>
<evidence type="ECO:0000256" key="6">
    <source>
        <dbReference type="ARBA" id="ARBA00022763"/>
    </source>
</evidence>
<comment type="cofactor">
    <cofactor evidence="2">
        <name>Mg(2+)</name>
        <dbReference type="ChEBI" id="CHEBI:18420"/>
    </cofactor>
</comment>
<dbReference type="Pfam" id="PF02457">
    <property type="entry name" value="DAC"/>
    <property type="match status" value="1"/>
</dbReference>
<protein>
    <recommendedName>
        <fullName evidence="11">diadenylate cyclase</fullName>
        <ecNumber evidence="11">2.7.7.85</ecNumber>
    </recommendedName>
</protein>
<dbReference type="SUPFAM" id="SSF143597">
    <property type="entry name" value="YojJ-like"/>
    <property type="match status" value="1"/>
</dbReference>
<evidence type="ECO:0000256" key="8">
    <source>
        <dbReference type="ARBA" id="ARBA00022842"/>
    </source>
</evidence>
<evidence type="ECO:0000256" key="10">
    <source>
        <dbReference type="ARBA" id="ARBA00023204"/>
    </source>
</evidence>
<keyword evidence="12" id="KW-0175">Coiled coil</keyword>
<evidence type="ECO:0000256" key="11">
    <source>
        <dbReference type="ARBA" id="ARBA00066492"/>
    </source>
</evidence>
<dbReference type="OrthoDB" id="41841at2"/>
<dbReference type="Proteomes" id="UP000180254">
    <property type="component" value="Unassembled WGS sequence"/>
</dbReference>
<keyword evidence="6" id="KW-0227">DNA damage</keyword>
<keyword evidence="3 14" id="KW-0808">Transferase</keyword>
<evidence type="ECO:0000256" key="5">
    <source>
        <dbReference type="ARBA" id="ARBA00022741"/>
    </source>
</evidence>
<dbReference type="EMBL" id="MKIE01000003">
    <property type="protein sequence ID" value="OHW62389.1"/>
    <property type="molecule type" value="Genomic_DNA"/>
</dbReference>
<dbReference type="GO" id="GO:0005524">
    <property type="term" value="F:ATP binding"/>
    <property type="evidence" value="ECO:0007669"/>
    <property type="project" value="UniProtKB-KW"/>
</dbReference>
<dbReference type="Gene3D" id="1.20.1260.110">
    <property type="entry name" value="DNA integrity scanning linker region"/>
    <property type="match status" value="1"/>
</dbReference>
<dbReference type="Gene3D" id="1.10.150.20">
    <property type="entry name" value="5' to 3' exonuclease, C-terminal subdomain"/>
    <property type="match status" value="1"/>
</dbReference>
<sequence length="362" mass="40867">MKEELIKREKMLESLKLVAPGTLLREGLDNIVRARTGALIVASDNEEVMNIVDGGFNINSDFIPSNLYELAKMDGAIVLSEDLKKILVANAQLVPDAGITSRETGTRHRTAERVARQTGKLVICISQRRNVITLYKGNQKYVLKDVNEILNKANQAIQTLEKYKVVLNQAVEKLSALEFENSVTVFEVAKVIQRTDMMMRVVYEIEKYILELGDEGRLVQMQLEELKGDAEEDGINVVRDYYVPSSRKDKDGYVEAKKKLSRLSSDELLDLENISKLLGYGDGISALDLETSPRGYRILSKIPRLPYSVQENTIAMFGTLQEILKASIEELDTVEGIGEVRAKMIKEGLRRLREYTSLERHI</sequence>
<evidence type="ECO:0000256" key="3">
    <source>
        <dbReference type="ARBA" id="ARBA00022679"/>
    </source>
</evidence>
<name>A0A1S1V9I6_9FIRM</name>
<organism evidence="14 15">
    <name type="scientific">Andreesenia angusta</name>
    <dbReference type="NCBI Taxonomy" id="39480"/>
    <lineage>
        <taxon>Bacteria</taxon>
        <taxon>Bacillati</taxon>
        <taxon>Bacillota</taxon>
        <taxon>Tissierellia</taxon>
        <taxon>Tissierellales</taxon>
        <taxon>Gottschalkiaceae</taxon>
        <taxon>Andreesenia</taxon>
    </lineage>
</organism>
<keyword evidence="7" id="KW-0067">ATP-binding</keyword>